<evidence type="ECO:0000256" key="8">
    <source>
        <dbReference type="SAM" id="Coils"/>
    </source>
</evidence>
<protein>
    <recommendedName>
        <fullName evidence="3">Leucine zipper transcription factor-like protein 1</fullName>
    </recommendedName>
</protein>
<organism evidence="9 10">
    <name type="scientific">Phrynosoma platyrhinos</name>
    <name type="common">Desert horned lizard</name>
    <dbReference type="NCBI Taxonomy" id="52577"/>
    <lineage>
        <taxon>Eukaryota</taxon>
        <taxon>Metazoa</taxon>
        <taxon>Chordata</taxon>
        <taxon>Craniata</taxon>
        <taxon>Vertebrata</taxon>
        <taxon>Euteleostomi</taxon>
        <taxon>Lepidosauria</taxon>
        <taxon>Squamata</taxon>
        <taxon>Bifurcata</taxon>
        <taxon>Unidentata</taxon>
        <taxon>Episquamata</taxon>
        <taxon>Toxicofera</taxon>
        <taxon>Iguania</taxon>
        <taxon>Phrynosomatidae</taxon>
        <taxon>Phrynosomatinae</taxon>
        <taxon>Phrynosoma</taxon>
    </lineage>
</organism>
<keyword evidence="10" id="KW-1185">Reference proteome</keyword>
<name>A0ABQ7TCU5_PHRPL</name>
<feature type="coiled-coil region" evidence="8">
    <location>
        <begin position="142"/>
        <end position="285"/>
    </location>
</feature>
<dbReference type="PANTHER" id="PTHR21635:SF0">
    <property type="entry name" value="LEUCINE ZIPPER TRANSCRIPTION FACTOR-LIKE PROTEIN 1"/>
    <property type="match status" value="1"/>
</dbReference>
<evidence type="ECO:0000313" key="9">
    <source>
        <dbReference type="EMBL" id="KAH0627257.1"/>
    </source>
</evidence>
<sequence>MAELGLNDHHQNEVINYMRFARSKRGLRLKTGKWIHPQKLVEDTFTIDEVTDILDGLQTVVHSEVESELINTAYTNVLLLRQIFSQAEKWYLKLQTDISELENRDLLEQVAEFEKSEFTASNKKPNPELVKPKLTPLHDGASELLQKEIARLQEENEKLRSRLKTIEVQATNALDEKSKLEKVVQELQIAQGDQKYNTTQDLSELESGMADLKYQLEKTLKDSTENQKSLEENLVSTKHDLLKVQDQLAMAEKELEKKFQQTAAYRNMKEILSKKNEQIKELRKKLVKYEPDD</sequence>
<comment type="function">
    <text evidence="6">Regulates ciliary localization of the BBSome complex. Together with the BBSome complex, controls SMO ciliary trafficking and contributes to the sonic hedgehog (SHH) pathway regulation. May play a role in neurite outgrowth. May have tumor suppressor function.</text>
</comment>
<evidence type="ECO:0000313" key="10">
    <source>
        <dbReference type="Proteomes" id="UP000826234"/>
    </source>
</evidence>
<evidence type="ECO:0000256" key="1">
    <source>
        <dbReference type="ARBA" id="ARBA00004496"/>
    </source>
</evidence>
<comment type="caution">
    <text evidence="9">The sequence shown here is derived from an EMBL/GenBank/DDBJ whole genome shotgun (WGS) entry which is preliminary data.</text>
</comment>
<gene>
    <name evidence="9" type="ORF">JD844_002768</name>
</gene>
<keyword evidence="4" id="KW-0963">Cytoplasm</keyword>
<evidence type="ECO:0000256" key="6">
    <source>
        <dbReference type="ARBA" id="ARBA00024898"/>
    </source>
</evidence>
<comment type="similarity">
    <text evidence="2">Belongs to the LZTFL1 family.</text>
</comment>
<evidence type="ECO:0000256" key="7">
    <source>
        <dbReference type="ARBA" id="ARBA00026004"/>
    </source>
</evidence>
<dbReference type="Proteomes" id="UP000826234">
    <property type="component" value="Unassembled WGS sequence"/>
</dbReference>
<keyword evidence="5 8" id="KW-0175">Coiled coil</keyword>
<comment type="subunit">
    <text evidence="7">Self-associates. Interacts with BBS9; the interaction mediates the association of LZTL1 with the BBsome complex and regulates BBSome ciliary trafficking.</text>
</comment>
<accession>A0ABQ7TCU5</accession>
<proteinExistence type="inferred from homology"/>
<evidence type="ECO:0000256" key="5">
    <source>
        <dbReference type="ARBA" id="ARBA00023054"/>
    </source>
</evidence>
<dbReference type="Pfam" id="PF15294">
    <property type="entry name" value="Leu_zip"/>
    <property type="match status" value="1"/>
</dbReference>
<reference evidence="9 10" key="1">
    <citation type="journal article" date="2022" name="Gigascience">
        <title>A chromosome-level genome assembly and annotation of the desert horned lizard, Phrynosoma platyrhinos, provides insight into chromosomal rearrangements among reptiles.</title>
        <authorList>
            <person name="Koochekian N."/>
            <person name="Ascanio A."/>
            <person name="Farleigh K."/>
            <person name="Card D.C."/>
            <person name="Schield D.R."/>
            <person name="Castoe T.A."/>
            <person name="Jezkova T."/>
        </authorList>
    </citation>
    <scope>NUCLEOTIDE SEQUENCE [LARGE SCALE GENOMIC DNA]</scope>
    <source>
        <strain evidence="9">NK-2021</strain>
    </source>
</reference>
<evidence type="ECO:0000256" key="2">
    <source>
        <dbReference type="ARBA" id="ARBA00008868"/>
    </source>
</evidence>
<dbReference type="EMBL" id="JAIPUX010000521">
    <property type="protein sequence ID" value="KAH0627257.1"/>
    <property type="molecule type" value="Genomic_DNA"/>
</dbReference>
<evidence type="ECO:0000256" key="3">
    <source>
        <dbReference type="ARBA" id="ARBA00018920"/>
    </source>
</evidence>
<evidence type="ECO:0000256" key="4">
    <source>
        <dbReference type="ARBA" id="ARBA00022490"/>
    </source>
</evidence>
<dbReference type="InterPro" id="IPR026157">
    <property type="entry name" value="LZTFL1"/>
</dbReference>
<dbReference type="PANTHER" id="PTHR21635">
    <property type="entry name" value="LEUCINE ZIPPER TRANSCRIPTION FACTOR LIKE"/>
    <property type="match status" value="1"/>
</dbReference>
<comment type="subcellular location">
    <subcellularLocation>
        <location evidence="1">Cytoplasm</location>
    </subcellularLocation>
</comment>